<evidence type="ECO:0000256" key="2">
    <source>
        <dbReference type="ARBA" id="ARBA00022723"/>
    </source>
</evidence>
<evidence type="ECO:0000256" key="4">
    <source>
        <dbReference type="ARBA" id="ARBA00022771"/>
    </source>
</evidence>
<dbReference type="InterPro" id="IPR057602">
    <property type="entry name" value="Zfn-CCCH_PARP12"/>
</dbReference>
<accession>A0AAV2KZW2</accession>
<name>A0AAV2KZW2_KNICA</name>
<dbReference type="Proteomes" id="UP001497482">
    <property type="component" value="Chromosome 20"/>
</dbReference>
<keyword evidence="10" id="KW-1185">Reference proteome</keyword>
<dbReference type="InterPro" id="IPR056226">
    <property type="entry name" value="WH_PARP12"/>
</dbReference>
<evidence type="ECO:0000256" key="7">
    <source>
        <dbReference type="SAM" id="MobiDB-lite"/>
    </source>
</evidence>
<dbReference type="GO" id="GO:1990404">
    <property type="term" value="F:NAD+-protein mono-ADP-ribosyltransferase activity"/>
    <property type="evidence" value="ECO:0007669"/>
    <property type="project" value="TreeGrafter"/>
</dbReference>
<feature type="domain" description="C3H1-type" evidence="8">
    <location>
        <begin position="171"/>
        <end position="195"/>
    </location>
</feature>
<evidence type="ECO:0000313" key="9">
    <source>
        <dbReference type="EMBL" id="CAL1595621.1"/>
    </source>
</evidence>
<dbReference type="PANTHER" id="PTHR45740:SF6">
    <property type="entry name" value="PROTEIN MONO-ADP-RIBOSYLTRANSFERASE PARP12"/>
    <property type="match status" value="1"/>
</dbReference>
<keyword evidence="1" id="KW-0597">Phosphoprotein</keyword>
<proteinExistence type="predicted"/>
<dbReference type="PROSITE" id="PS50103">
    <property type="entry name" value="ZF_C3H1"/>
    <property type="match status" value="2"/>
</dbReference>
<feature type="region of interest" description="Disordered" evidence="7">
    <location>
        <begin position="229"/>
        <end position="275"/>
    </location>
</feature>
<keyword evidence="5 6" id="KW-0862">Zinc</keyword>
<dbReference type="InterPro" id="IPR051712">
    <property type="entry name" value="ARTD-AVP"/>
</dbReference>
<dbReference type="InterPro" id="IPR000571">
    <property type="entry name" value="Znf_CCCH"/>
</dbReference>
<feature type="domain" description="C3H1-type" evidence="8">
    <location>
        <begin position="92"/>
        <end position="114"/>
    </location>
</feature>
<keyword evidence="3" id="KW-0677">Repeat</keyword>
<evidence type="ECO:0000259" key="8">
    <source>
        <dbReference type="PROSITE" id="PS50103"/>
    </source>
</evidence>
<dbReference type="GO" id="GO:0008270">
    <property type="term" value="F:zinc ion binding"/>
    <property type="evidence" value="ECO:0007669"/>
    <property type="project" value="UniProtKB-KW"/>
</dbReference>
<dbReference type="SMART" id="SM00356">
    <property type="entry name" value="ZnF_C3H1"/>
    <property type="match status" value="2"/>
</dbReference>
<dbReference type="AlphaFoldDB" id="A0AAV2KZW2"/>
<organism evidence="9 10">
    <name type="scientific">Knipowitschia caucasica</name>
    <name type="common">Caucasian dwarf goby</name>
    <name type="synonym">Pomatoschistus caucasicus</name>
    <dbReference type="NCBI Taxonomy" id="637954"/>
    <lineage>
        <taxon>Eukaryota</taxon>
        <taxon>Metazoa</taxon>
        <taxon>Chordata</taxon>
        <taxon>Craniata</taxon>
        <taxon>Vertebrata</taxon>
        <taxon>Euteleostomi</taxon>
        <taxon>Actinopterygii</taxon>
        <taxon>Neopterygii</taxon>
        <taxon>Teleostei</taxon>
        <taxon>Neoteleostei</taxon>
        <taxon>Acanthomorphata</taxon>
        <taxon>Gobiaria</taxon>
        <taxon>Gobiiformes</taxon>
        <taxon>Gobioidei</taxon>
        <taxon>Gobiidae</taxon>
        <taxon>Gobiinae</taxon>
        <taxon>Knipowitschia</taxon>
    </lineage>
</organism>
<keyword evidence="2 6" id="KW-0479">Metal-binding</keyword>
<dbReference type="GO" id="GO:0003950">
    <property type="term" value="F:NAD+ poly-ADP-ribosyltransferase activity"/>
    <property type="evidence" value="ECO:0007669"/>
    <property type="project" value="TreeGrafter"/>
</dbReference>
<dbReference type="PANTHER" id="PTHR45740">
    <property type="entry name" value="POLY [ADP-RIBOSE] POLYMERASE"/>
    <property type="match status" value="1"/>
</dbReference>
<evidence type="ECO:0000256" key="5">
    <source>
        <dbReference type="ARBA" id="ARBA00022833"/>
    </source>
</evidence>
<evidence type="ECO:0000256" key="1">
    <source>
        <dbReference type="ARBA" id="ARBA00022553"/>
    </source>
</evidence>
<protein>
    <recommendedName>
        <fullName evidence="8">C3H1-type domain-containing protein</fullName>
    </recommendedName>
</protein>
<keyword evidence="4 6" id="KW-0863">Zinc-finger</keyword>
<feature type="compositionally biased region" description="Polar residues" evidence="7">
    <location>
        <begin position="238"/>
        <end position="253"/>
    </location>
</feature>
<evidence type="ECO:0000313" key="10">
    <source>
        <dbReference type="Proteomes" id="UP001497482"/>
    </source>
</evidence>
<sequence>MAKIFYKFIVQILCNNQGSLDFRTLKEHISQHFTVDEELLRSVLFDDEKIHIQEGTGKISSGEISLDSLIIAKTSLRLCRDKTCKRCDNLHLCRHYVCGNCTFGDKCNHSHSVTSPHNARILAKRELEDLTENQLFQLLLQNDYFMLPPICFNYNGQGGCESKSTCPRLHICLHFLKGDCRFGRFGTCKRAHVVDAHGVKIFKEYKNITNLYTTYRNILFLQNYQRRPAAEASGEKPTPSSKTTASLPKQTAQAGGGDVRCHALKPPGKRADAKK</sequence>
<evidence type="ECO:0000256" key="6">
    <source>
        <dbReference type="PROSITE-ProRule" id="PRU00723"/>
    </source>
</evidence>
<reference evidence="9 10" key="1">
    <citation type="submission" date="2024-04" db="EMBL/GenBank/DDBJ databases">
        <authorList>
            <person name="Waldvogel A.-M."/>
            <person name="Schoenle A."/>
        </authorList>
    </citation>
    <scope>NUCLEOTIDE SEQUENCE [LARGE SCALE GENOMIC DNA]</scope>
</reference>
<dbReference type="Gene3D" id="4.10.1000.10">
    <property type="entry name" value="Zinc finger, CCCH-type"/>
    <property type="match status" value="1"/>
</dbReference>
<dbReference type="Pfam" id="PF24356">
    <property type="entry name" value="WHD_PARP12"/>
    <property type="match status" value="1"/>
</dbReference>
<dbReference type="EMBL" id="OZ035842">
    <property type="protein sequence ID" value="CAL1595621.1"/>
    <property type="molecule type" value="Genomic_DNA"/>
</dbReference>
<feature type="zinc finger region" description="C3H1-type" evidence="6">
    <location>
        <begin position="92"/>
        <end position="114"/>
    </location>
</feature>
<evidence type="ECO:0000256" key="3">
    <source>
        <dbReference type="ARBA" id="ARBA00022737"/>
    </source>
</evidence>
<gene>
    <name evidence="9" type="ORF">KC01_LOCUS24397</name>
</gene>
<dbReference type="GO" id="GO:0005634">
    <property type="term" value="C:nucleus"/>
    <property type="evidence" value="ECO:0007669"/>
    <property type="project" value="TreeGrafter"/>
</dbReference>
<dbReference type="Pfam" id="PF25261">
    <property type="entry name" value="zf-CCCH_PARP12"/>
    <property type="match status" value="1"/>
</dbReference>
<feature type="zinc finger region" description="C3H1-type" evidence="6">
    <location>
        <begin position="171"/>
        <end position="195"/>
    </location>
</feature>